<name>A0A512DPW7_9PROT</name>
<dbReference type="RefSeq" id="WP_052832006.1">
    <property type="nucleotide sequence ID" value="NZ_BJYZ01000011.1"/>
</dbReference>
<gene>
    <name evidence="2" type="ORF">SAE02_26590</name>
</gene>
<evidence type="ECO:0000256" key="1">
    <source>
        <dbReference type="SAM" id="MobiDB-lite"/>
    </source>
</evidence>
<feature type="compositionally biased region" description="Polar residues" evidence="1">
    <location>
        <begin position="1"/>
        <end position="16"/>
    </location>
</feature>
<protein>
    <submittedName>
        <fullName evidence="2">Uncharacterized protein</fullName>
    </submittedName>
</protein>
<keyword evidence="3" id="KW-1185">Reference proteome</keyword>
<reference evidence="2 3" key="1">
    <citation type="submission" date="2019-07" db="EMBL/GenBank/DDBJ databases">
        <title>Whole genome shotgun sequence of Skermanella aerolata NBRC 106429.</title>
        <authorList>
            <person name="Hosoyama A."/>
            <person name="Uohara A."/>
            <person name="Ohji S."/>
            <person name="Ichikawa N."/>
        </authorList>
    </citation>
    <scope>NUCLEOTIDE SEQUENCE [LARGE SCALE GENOMIC DNA]</scope>
    <source>
        <strain evidence="2 3">NBRC 106429</strain>
    </source>
</reference>
<dbReference type="AlphaFoldDB" id="A0A512DPW7"/>
<dbReference type="EMBL" id="BJYZ01000011">
    <property type="protein sequence ID" value="GEO38511.1"/>
    <property type="molecule type" value="Genomic_DNA"/>
</dbReference>
<accession>A0A512DPW7</accession>
<feature type="region of interest" description="Disordered" evidence="1">
    <location>
        <begin position="1"/>
        <end position="43"/>
    </location>
</feature>
<organism evidence="2 3">
    <name type="scientific">Skermanella aerolata</name>
    <dbReference type="NCBI Taxonomy" id="393310"/>
    <lineage>
        <taxon>Bacteria</taxon>
        <taxon>Pseudomonadati</taxon>
        <taxon>Pseudomonadota</taxon>
        <taxon>Alphaproteobacteria</taxon>
        <taxon>Rhodospirillales</taxon>
        <taxon>Azospirillaceae</taxon>
        <taxon>Skermanella</taxon>
    </lineage>
</organism>
<dbReference type="Proteomes" id="UP000321523">
    <property type="component" value="Unassembled WGS sequence"/>
</dbReference>
<proteinExistence type="predicted"/>
<comment type="caution">
    <text evidence="2">The sequence shown here is derived from an EMBL/GenBank/DDBJ whole genome shotgun (WGS) entry which is preliminary data.</text>
</comment>
<evidence type="ECO:0000313" key="3">
    <source>
        <dbReference type="Proteomes" id="UP000321523"/>
    </source>
</evidence>
<sequence length="93" mass="8261">MSNVSGFPSNNSSVGVEQSGKGGGDAFGHSDSTSGAVGGAASAGGAAPMGMGGGFAIGGGATGGDATSGSSAFGALGGDVSDNTSIGTLTINS</sequence>
<feature type="compositionally biased region" description="Polar residues" evidence="1">
    <location>
        <begin position="81"/>
        <end position="93"/>
    </location>
</feature>
<evidence type="ECO:0000313" key="2">
    <source>
        <dbReference type="EMBL" id="GEO38511.1"/>
    </source>
</evidence>
<feature type="region of interest" description="Disordered" evidence="1">
    <location>
        <begin position="68"/>
        <end position="93"/>
    </location>
</feature>